<proteinExistence type="predicted"/>
<evidence type="ECO:0000313" key="3">
    <source>
        <dbReference type="Proteomes" id="UP001165369"/>
    </source>
</evidence>
<dbReference type="EMBL" id="JAMJPK010000007">
    <property type="protein sequence ID" value="MCL7941785.1"/>
    <property type="molecule type" value="Genomic_DNA"/>
</dbReference>
<evidence type="ECO:0000313" key="2">
    <source>
        <dbReference type="EMBL" id="MCL7941785.1"/>
    </source>
</evidence>
<reference evidence="2" key="1">
    <citation type="submission" date="2022-05" db="EMBL/GenBank/DDBJ databases">
        <title>Halomonas geminus sp. nov. and Halomonas llamarensis sp. nov. isolated from high-altitude salars of the Atacama Desert.</title>
        <authorList>
            <person name="Hintersatz C."/>
            <person name="Rojas L.A."/>
            <person name="Wei T.-S."/>
            <person name="Kutschke S."/>
            <person name="Lehmann F."/>
            <person name="Jain R."/>
            <person name="Pollmann K."/>
        </authorList>
    </citation>
    <scope>NUCLEOTIDE SEQUENCE</scope>
    <source>
        <strain evidence="2">ATCH28</strain>
    </source>
</reference>
<dbReference type="Pfam" id="PF02954">
    <property type="entry name" value="HTH_8"/>
    <property type="match status" value="1"/>
</dbReference>
<dbReference type="InterPro" id="IPR009057">
    <property type="entry name" value="Homeodomain-like_sf"/>
</dbReference>
<accession>A0ABT0T4D7</accession>
<protein>
    <recommendedName>
        <fullName evidence="1">DNA binding HTH domain-containing protein</fullName>
    </recommendedName>
</protein>
<dbReference type="Proteomes" id="UP001165369">
    <property type="component" value="Unassembled WGS sequence"/>
</dbReference>
<gene>
    <name evidence="2" type="ORF">M8009_15960</name>
</gene>
<sequence>MKQAQRQAILEALAACDGRWASAARRLELDPSNLHKLARRLGLK</sequence>
<dbReference type="RefSeq" id="WP_250062994.1">
    <property type="nucleotide sequence ID" value="NZ_JAMJPK010000007.1"/>
</dbReference>
<name>A0ABT0T4D7_9GAMM</name>
<comment type="caution">
    <text evidence="2">The sequence shown here is derived from an EMBL/GenBank/DDBJ whole genome shotgun (WGS) entry which is preliminary data.</text>
</comment>
<evidence type="ECO:0000259" key="1">
    <source>
        <dbReference type="Pfam" id="PF02954"/>
    </source>
</evidence>
<feature type="domain" description="DNA binding HTH" evidence="1">
    <location>
        <begin position="2"/>
        <end position="36"/>
    </location>
</feature>
<dbReference type="InterPro" id="IPR002197">
    <property type="entry name" value="HTH_Fis"/>
</dbReference>
<dbReference type="SUPFAM" id="SSF46689">
    <property type="entry name" value="Homeodomain-like"/>
    <property type="match status" value="1"/>
</dbReference>
<organism evidence="2 3">
    <name type="scientific">Halomonas gemina</name>
    <dbReference type="NCBI Taxonomy" id="2945105"/>
    <lineage>
        <taxon>Bacteria</taxon>
        <taxon>Pseudomonadati</taxon>
        <taxon>Pseudomonadota</taxon>
        <taxon>Gammaproteobacteria</taxon>
        <taxon>Oceanospirillales</taxon>
        <taxon>Halomonadaceae</taxon>
        <taxon>Halomonas</taxon>
    </lineage>
</organism>
<keyword evidence="3" id="KW-1185">Reference proteome</keyword>
<dbReference type="Gene3D" id="1.10.10.60">
    <property type="entry name" value="Homeodomain-like"/>
    <property type="match status" value="1"/>
</dbReference>